<evidence type="ECO:0000256" key="1">
    <source>
        <dbReference type="SAM" id="Phobius"/>
    </source>
</evidence>
<keyword evidence="3" id="KW-1185">Reference proteome</keyword>
<feature type="transmembrane region" description="Helical" evidence="1">
    <location>
        <begin position="135"/>
        <end position="151"/>
    </location>
</feature>
<organism evidence="2">
    <name type="scientific">Amphimedon queenslandica</name>
    <name type="common">Sponge</name>
    <dbReference type="NCBI Taxonomy" id="400682"/>
    <lineage>
        <taxon>Eukaryota</taxon>
        <taxon>Metazoa</taxon>
        <taxon>Porifera</taxon>
        <taxon>Demospongiae</taxon>
        <taxon>Heteroscleromorpha</taxon>
        <taxon>Haplosclerida</taxon>
        <taxon>Niphatidae</taxon>
        <taxon>Amphimedon</taxon>
    </lineage>
</organism>
<evidence type="ECO:0000313" key="3">
    <source>
        <dbReference type="Proteomes" id="UP000007879"/>
    </source>
</evidence>
<dbReference type="EnsemblMetazoa" id="XM_003387614.3">
    <property type="protein sequence ID" value="XP_003387662.1"/>
    <property type="gene ID" value="LOC100636584"/>
</dbReference>
<protein>
    <submittedName>
        <fullName evidence="2">Uncharacterized protein</fullName>
    </submittedName>
</protein>
<dbReference type="KEGG" id="aqu:100636584"/>
<feature type="transmembrane region" description="Helical" evidence="1">
    <location>
        <begin position="64"/>
        <end position="85"/>
    </location>
</feature>
<name>A0A1X7UK82_AMPQE</name>
<keyword evidence="1" id="KW-0472">Membrane</keyword>
<reference evidence="3" key="1">
    <citation type="journal article" date="2010" name="Nature">
        <title>The Amphimedon queenslandica genome and the evolution of animal complexity.</title>
        <authorList>
            <person name="Srivastava M."/>
            <person name="Simakov O."/>
            <person name="Chapman J."/>
            <person name="Fahey B."/>
            <person name="Gauthier M.E."/>
            <person name="Mitros T."/>
            <person name="Richards G.S."/>
            <person name="Conaco C."/>
            <person name="Dacre M."/>
            <person name="Hellsten U."/>
            <person name="Larroux C."/>
            <person name="Putnam N.H."/>
            <person name="Stanke M."/>
            <person name="Adamska M."/>
            <person name="Darling A."/>
            <person name="Degnan S.M."/>
            <person name="Oakley T.H."/>
            <person name="Plachetzki D.C."/>
            <person name="Zhai Y."/>
            <person name="Adamski M."/>
            <person name="Calcino A."/>
            <person name="Cummins S.F."/>
            <person name="Goodstein D.M."/>
            <person name="Harris C."/>
            <person name="Jackson D.J."/>
            <person name="Leys S.P."/>
            <person name="Shu S."/>
            <person name="Woodcroft B.J."/>
            <person name="Vervoort M."/>
            <person name="Kosik K.S."/>
            <person name="Manning G."/>
            <person name="Degnan B.M."/>
            <person name="Rokhsar D.S."/>
        </authorList>
    </citation>
    <scope>NUCLEOTIDE SEQUENCE [LARGE SCALE GENOMIC DNA]</scope>
</reference>
<sequence>MEEEREYGSYWESHLLVYKQPLVWLASSLSNRNGTTSTIYLLAILASVNALIMFIASLSLPNLLLFGVILLIVAFSLAFCIFINLSNRFKMYPNWGDREEGLYKLLCSKVGNIHFCIKNKVCYILKMRGDDPKKFYGFGIAASFLFSYIGQVLTTSAVLHLAVSTLLLTPLIIHHQIHTHIMNKNWDQLYNSISMIAKSLVDAVKSMTRRSPHKQD</sequence>
<gene>
    <name evidence="2" type="primary">100636584</name>
</gene>
<dbReference type="Proteomes" id="UP000007879">
    <property type="component" value="Unassembled WGS sequence"/>
</dbReference>
<evidence type="ECO:0000313" key="2">
    <source>
        <dbReference type="EnsemblMetazoa" id="Aqu2.1.28071_001"/>
    </source>
</evidence>
<accession>A0A1X7UK82</accession>
<keyword evidence="1" id="KW-1133">Transmembrane helix</keyword>
<proteinExistence type="predicted"/>
<feature type="transmembrane region" description="Helical" evidence="1">
    <location>
        <begin position="39"/>
        <end position="58"/>
    </location>
</feature>
<keyword evidence="1" id="KW-0812">Transmembrane</keyword>
<feature type="transmembrane region" description="Helical" evidence="1">
    <location>
        <begin position="157"/>
        <end position="174"/>
    </location>
</feature>
<dbReference type="EnsemblMetazoa" id="Aqu2.1.28071_001">
    <property type="protein sequence ID" value="Aqu2.1.28071_001"/>
    <property type="gene ID" value="Aqu2.1.28071"/>
</dbReference>
<dbReference type="InParanoid" id="A0A1X7UK82"/>
<reference evidence="2" key="2">
    <citation type="submission" date="2017-05" db="UniProtKB">
        <authorList>
            <consortium name="EnsemblMetazoa"/>
        </authorList>
    </citation>
    <scope>IDENTIFICATION</scope>
</reference>
<dbReference type="AlphaFoldDB" id="A0A1X7UK82"/>